<dbReference type="RefSeq" id="WP_068866050.1">
    <property type="nucleotide sequence ID" value="NZ_VDCI01000005.1"/>
</dbReference>
<organism evidence="1 2">
    <name type="scientific">Prosthecochloris vibrioformis</name>
    <name type="common">Chlorobium vibrioforme</name>
    <dbReference type="NCBI Taxonomy" id="1098"/>
    <lineage>
        <taxon>Bacteria</taxon>
        <taxon>Pseudomonadati</taxon>
        <taxon>Chlorobiota</taxon>
        <taxon>Chlorobiia</taxon>
        <taxon>Chlorobiales</taxon>
        <taxon>Chlorobiaceae</taxon>
        <taxon>Prosthecochloris</taxon>
    </lineage>
</organism>
<comment type="caution">
    <text evidence="1">The sequence shown here is derived from an EMBL/GenBank/DDBJ whole genome shotgun (WGS) entry which is preliminary data.</text>
</comment>
<dbReference type="Proteomes" id="UP000309544">
    <property type="component" value="Unassembled WGS sequence"/>
</dbReference>
<keyword evidence="2" id="KW-1185">Reference proteome</keyword>
<reference evidence="1 2" key="1">
    <citation type="submission" date="2019-05" db="EMBL/GenBank/DDBJ databases">
        <title>Draft Whole-Genome sequence of the green sulfur bacterium Prosthecochloris vibrioformis DSM 260.</title>
        <authorList>
            <person name="Meyer T.E."/>
            <person name="Kyndt J.A."/>
        </authorList>
    </citation>
    <scope>NUCLEOTIDE SEQUENCE [LARGE SCALE GENOMIC DNA]</scope>
    <source>
        <strain evidence="1 2">DSM 260</strain>
    </source>
</reference>
<name>A0A5C4RZL9_PROVB</name>
<evidence type="ECO:0000313" key="2">
    <source>
        <dbReference type="Proteomes" id="UP000309544"/>
    </source>
</evidence>
<dbReference type="AlphaFoldDB" id="A0A5C4RZL9"/>
<protein>
    <submittedName>
        <fullName evidence="1">Uncharacterized protein</fullName>
    </submittedName>
</protein>
<accession>A0A5C4RZL9</accession>
<evidence type="ECO:0000313" key="1">
    <source>
        <dbReference type="EMBL" id="TNJ36442.1"/>
    </source>
</evidence>
<dbReference type="EMBL" id="VDCI01000005">
    <property type="protein sequence ID" value="TNJ36442.1"/>
    <property type="molecule type" value="Genomic_DNA"/>
</dbReference>
<proteinExistence type="predicted"/>
<gene>
    <name evidence="1" type="ORF">FGF68_06805</name>
</gene>
<sequence length="85" mass="9525">MGLENFIVQVNNRCSRQEFASIIDNVRKAGGEIVAQLPDQSTLIITIESSLKKQIEAMPPVELVGGIQIQPKPLRRIQVRQRSTQ</sequence>